<evidence type="ECO:0000259" key="2">
    <source>
        <dbReference type="Pfam" id="PF02543"/>
    </source>
</evidence>
<dbReference type="Pfam" id="PF16861">
    <property type="entry name" value="Carbam_trans_C"/>
    <property type="match status" value="1"/>
</dbReference>
<proteinExistence type="inferred from homology"/>
<dbReference type="SUPFAM" id="SSF55821">
    <property type="entry name" value="YrdC/RibB"/>
    <property type="match status" value="1"/>
</dbReference>
<keyword evidence="5" id="KW-1185">Reference proteome</keyword>
<feature type="domain" description="Carbamoyltransferase" evidence="2">
    <location>
        <begin position="152"/>
        <end position="355"/>
    </location>
</feature>
<dbReference type="Gene3D" id="3.90.870.20">
    <property type="entry name" value="Carbamoyltransferase, C-terminal domain"/>
    <property type="match status" value="1"/>
</dbReference>
<dbReference type="RefSeq" id="WP_102648657.1">
    <property type="nucleotide sequence ID" value="NZ_PNYA01000033.1"/>
</dbReference>
<dbReference type="GO" id="GO:0016740">
    <property type="term" value="F:transferase activity"/>
    <property type="evidence" value="ECO:0007669"/>
    <property type="project" value="UniProtKB-KW"/>
</dbReference>
<evidence type="ECO:0000313" key="4">
    <source>
        <dbReference type="EMBL" id="PMS15292.1"/>
    </source>
</evidence>
<dbReference type="InterPro" id="IPR031730">
    <property type="entry name" value="Carbam_trans_C"/>
</dbReference>
<dbReference type="AlphaFoldDB" id="A0A2N7VDR2"/>
<name>A0A2N7VDR2_9BURK</name>
<dbReference type="EMBL" id="PNYA01000033">
    <property type="protein sequence ID" value="PMS15292.1"/>
    <property type="molecule type" value="Genomic_DNA"/>
</dbReference>
<dbReference type="InterPro" id="IPR003696">
    <property type="entry name" value="Carbtransf_dom"/>
</dbReference>
<dbReference type="SUPFAM" id="SSF53067">
    <property type="entry name" value="Actin-like ATPase domain"/>
    <property type="match status" value="1"/>
</dbReference>
<dbReference type="PANTHER" id="PTHR34847">
    <property type="entry name" value="NODULATION PROTEIN U"/>
    <property type="match status" value="1"/>
</dbReference>
<dbReference type="InterPro" id="IPR038152">
    <property type="entry name" value="Carbam_trans_C_sf"/>
</dbReference>
<dbReference type="InterPro" id="IPR017945">
    <property type="entry name" value="DHBP_synth_RibB-like_a/b_dom"/>
</dbReference>
<comment type="similarity">
    <text evidence="1">Belongs to the NodU/CmcH family.</text>
</comment>
<dbReference type="Gene3D" id="3.30.420.40">
    <property type="match status" value="2"/>
</dbReference>
<protein>
    <submittedName>
        <fullName evidence="4">Carbamoyltransferase</fullName>
    </submittedName>
</protein>
<keyword evidence="4" id="KW-0808">Transferase</keyword>
<dbReference type="PANTHER" id="PTHR34847:SF1">
    <property type="entry name" value="NODULATION PROTEIN U"/>
    <property type="match status" value="1"/>
</dbReference>
<dbReference type="InterPro" id="IPR051338">
    <property type="entry name" value="NodU/CmcH_Carbamoyltrnsfr"/>
</dbReference>
<accession>A0A2N7VDR2</accession>
<dbReference type="InterPro" id="IPR043129">
    <property type="entry name" value="ATPase_NBD"/>
</dbReference>
<organism evidence="4 5">
    <name type="scientific">Trinickia dabaoshanensis</name>
    <dbReference type="NCBI Taxonomy" id="564714"/>
    <lineage>
        <taxon>Bacteria</taxon>
        <taxon>Pseudomonadati</taxon>
        <taxon>Pseudomonadota</taxon>
        <taxon>Betaproteobacteria</taxon>
        <taxon>Burkholderiales</taxon>
        <taxon>Burkholderiaceae</taxon>
        <taxon>Trinickia</taxon>
    </lineage>
</organism>
<reference evidence="4 5" key="1">
    <citation type="submission" date="2018-01" db="EMBL/GenBank/DDBJ databases">
        <title>Whole genome analyses suggest that Burkholderia sensu lato contains two further novel genera in the rhizoxinica-symbiotica group Mycetohabitans gen. nov., and Trinickia gen. nov.: implications for the evolution of diazotrophy and nodulation in the Burkholderiaceae.</title>
        <authorList>
            <person name="Estrada-de los Santos P."/>
            <person name="Palmer M."/>
            <person name="Chavez-Ramirez B."/>
            <person name="Beukes C."/>
            <person name="Steenkamp E.T."/>
            <person name="Hirsch A.M."/>
            <person name="Manyaka P."/>
            <person name="Maluk M."/>
            <person name="Lafos M."/>
            <person name="Crook M."/>
            <person name="Gross E."/>
            <person name="Simon M.F."/>
            <person name="Bueno dos Reis Junior F."/>
            <person name="Poole P.S."/>
            <person name="Venter S.N."/>
            <person name="James E.K."/>
        </authorList>
    </citation>
    <scope>NUCLEOTIDE SEQUENCE [LARGE SCALE GENOMIC DNA]</scope>
    <source>
        <strain evidence="4 5">GIMN1.004</strain>
    </source>
</reference>
<dbReference type="OrthoDB" id="9780777at2"/>
<dbReference type="Proteomes" id="UP000235616">
    <property type="component" value="Unassembled WGS sequence"/>
</dbReference>
<gene>
    <name evidence="4" type="ORF">C0Z18_27785</name>
</gene>
<evidence type="ECO:0000313" key="5">
    <source>
        <dbReference type="Proteomes" id="UP000235616"/>
    </source>
</evidence>
<evidence type="ECO:0000259" key="3">
    <source>
        <dbReference type="Pfam" id="PF16861"/>
    </source>
</evidence>
<comment type="caution">
    <text evidence="4">The sequence shown here is derived from an EMBL/GenBank/DDBJ whole genome shotgun (WGS) entry which is preliminary data.</text>
</comment>
<feature type="domain" description="Carbamoyltransferase C-terminal" evidence="3">
    <location>
        <begin position="410"/>
        <end position="578"/>
    </location>
</feature>
<dbReference type="CDD" id="cd24098">
    <property type="entry name" value="ASKHA_NBD_TobZ_N"/>
    <property type="match status" value="1"/>
</dbReference>
<sequence>MYTLGINAVYHDSAATLVKDGVVIAAAEDERFTHVKHAKRPVPFSTWQMPFDAIDYCLKEAGITLADIDHVAYSYDPALLASMPGPSRGAATIALPLEPGLQRTSPPGESPWDPLFVSYIVNARAQLIDGAPHHLAKRFRAPEGGHRFAWHYVEHHLAHEASAFLAAPFGDTAVLTMDGRGEGVTTSLGQFVDGQYKRLKQVELPHSLGLLYEAVTTWLGFLHSSDEYKVMALAAFGRPNYADAFREIVRYRGNGSYTVDDPRLVERFGPPRERGGPLEQHHYDVASSLQTVLEETVLELARWLHERTGLPRLCMAGGVALNCVMNSRVRDEGPFDEVWVQPAAGDAGTALGAALWIDWRERGLKGDRVRHWAMSHAYLGPSYPDAEIESFLRWSKVPFKRLADVAGETADLLAAGNVIGWYQGRTEFGPRALGARSILASPVDPGMQAKLNEIKDREDFRPVAPVVMEEHAAEWFVNARTAPFMLFIFDVKPEAAQRIPAVRHVDGTARVQTVNRSQHPLYYDLLAAFHARTGVPILVNTSFNTRGEPMVNSPRDALESFWTSPLDALVIGPFLITKQGAGS</sequence>
<evidence type="ECO:0000256" key="1">
    <source>
        <dbReference type="ARBA" id="ARBA00006129"/>
    </source>
</evidence>
<dbReference type="Pfam" id="PF02543">
    <property type="entry name" value="Carbam_trans_N"/>
    <property type="match status" value="2"/>
</dbReference>
<feature type="domain" description="Carbamoyltransferase" evidence="2">
    <location>
        <begin position="4"/>
        <end position="72"/>
    </location>
</feature>